<dbReference type="FunFam" id="3.40.50.10490:FF:000014">
    <property type="entry name" value="N-acetylmuramic acid 6-phosphate etherase"/>
    <property type="match status" value="1"/>
</dbReference>
<sequence length="304" mass="31927">MDYNQLTTEQVNPLTVDIDLCSTEEIVRLINDEDKKVAQAVEAVLPDVAKAVDTIAARMEKGGRLFYIGAGTSGRLGVVDASECPPTFGTDPSLVVGIIAGGDTALRTGIEEIEDQAEQGKADLLRHQISALDTVVGISASGSAAYVAGALQEAKKLGAATVAISNSPHAHIAEVADIAIIPVVGPEAIMGSTRMKAGTSQKMVLNMLSTATMVKLGKTYRNLMVDMIPSNQKLRDRAVRILMKATNLPREKAEEALTLSGNTKTALVMLLTDCDAATARNALSSHNGSARKAVAFLQQDGASL</sequence>
<organism evidence="5 6">
    <name type="scientific">Fumia xinanensis</name>
    <dbReference type="NCBI Taxonomy" id="2763659"/>
    <lineage>
        <taxon>Bacteria</taxon>
        <taxon>Bacillati</taxon>
        <taxon>Bacillota</taxon>
        <taxon>Clostridia</taxon>
        <taxon>Eubacteriales</taxon>
        <taxon>Oscillospiraceae</taxon>
        <taxon>Fumia</taxon>
    </lineage>
</organism>
<comment type="subunit">
    <text evidence="3">Homodimer.</text>
</comment>
<reference evidence="5" key="1">
    <citation type="submission" date="2020-08" db="EMBL/GenBank/DDBJ databases">
        <title>Genome public.</title>
        <authorList>
            <person name="Liu C."/>
            <person name="Sun Q."/>
        </authorList>
    </citation>
    <scope>NUCLEOTIDE SEQUENCE</scope>
    <source>
        <strain evidence="5">NSJ-33</strain>
    </source>
</reference>
<gene>
    <name evidence="3 5" type="primary">murQ</name>
    <name evidence="5" type="ORF">H8710_12045</name>
</gene>
<dbReference type="Proteomes" id="UP000610760">
    <property type="component" value="Unassembled WGS sequence"/>
</dbReference>
<evidence type="ECO:0000256" key="2">
    <source>
        <dbReference type="ARBA" id="ARBA00023277"/>
    </source>
</evidence>
<protein>
    <recommendedName>
        <fullName evidence="3">N-acetylmuramic acid 6-phosphate etherase</fullName>
        <shortName evidence="3">MurNAc-6-P etherase</shortName>
        <ecNumber evidence="3">4.2.1.126</ecNumber>
    </recommendedName>
    <alternativeName>
        <fullName evidence="3">N-acetylmuramic acid 6-phosphate hydrolase</fullName>
    </alternativeName>
    <alternativeName>
        <fullName evidence="3">N-acetylmuramic acid 6-phosphate lyase</fullName>
    </alternativeName>
</protein>
<dbReference type="HAMAP" id="MF_00068">
    <property type="entry name" value="MurQ"/>
    <property type="match status" value="1"/>
</dbReference>
<dbReference type="InterPro" id="IPR005486">
    <property type="entry name" value="Glucokinase_regulatory_CS"/>
</dbReference>
<comment type="similarity">
    <text evidence="3">Belongs to the GCKR-like family. MurNAc-6-P etherase subfamily.</text>
</comment>
<feature type="active site" evidence="3">
    <location>
        <position position="114"/>
    </location>
</feature>
<dbReference type="Pfam" id="PF22645">
    <property type="entry name" value="GKRP_SIS_N"/>
    <property type="match status" value="1"/>
</dbReference>
<dbReference type="PANTHER" id="PTHR10088:SF4">
    <property type="entry name" value="GLUCOKINASE REGULATORY PROTEIN"/>
    <property type="match status" value="1"/>
</dbReference>
<dbReference type="InterPro" id="IPR005488">
    <property type="entry name" value="Etherase_MurQ"/>
</dbReference>
<dbReference type="EMBL" id="JACRSV010000004">
    <property type="protein sequence ID" value="MBC8560796.1"/>
    <property type="molecule type" value="Genomic_DNA"/>
</dbReference>
<dbReference type="InterPro" id="IPR001347">
    <property type="entry name" value="SIS_dom"/>
</dbReference>
<dbReference type="NCBIfam" id="NF009222">
    <property type="entry name" value="PRK12570.1"/>
    <property type="match status" value="1"/>
</dbReference>
<evidence type="ECO:0000256" key="1">
    <source>
        <dbReference type="ARBA" id="ARBA00023239"/>
    </source>
</evidence>
<dbReference type="Gene3D" id="1.10.8.1080">
    <property type="match status" value="1"/>
</dbReference>
<dbReference type="GO" id="GO:0046348">
    <property type="term" value="P:amino sugar catabolic process"/>
    <property type="evidence" value="ECO:0007669"/>
    <property type="project" value="InterPro"/>
</dbReference>
<dbReference type="SUPFAM" id="SSF53697">
    <property type="entry name" value="SIS domain"/>
    <property type="match status" value="1"/>
</dbReference>
<name>A0A926E3X1_9FIRM</name>
<comment type="caution">
    <text evidence="5">The sequence shown here is derived from an EMBL/GenBank/DDBJ whole genome shotgun (WGS) entry which is preliminary data.</text>
</comment>
<keyword evidence="2 3" id="KW-0119">Carbohydrate metabolism</keyword>
<comment type="function">
    <text evidence="3">Specifically catalyzes the cleavage of the D-lactyl ether substituent of MurNAc 6-phosphate, producing GlcNAc 6-phosphate and D-lactate.</text>
</comment>
<evidence type="ECO:0000259" key="4">
    <source>
        <dbReference type="PROSITE" id="PS51464"/>
    </source>
</evidence>
<comment type="catalytic activity">
    <reaction evidence="3">
        <text>N-acetyl-D-muramate 6-phosphate + H2O = N-acetyl-D-glucosamine 6-phosphate + (R)-lactate</text>
        <dbReference type="Rhea" id="RHEA:26410"/>
        <dbReference type="ChEBI" id="CHEBI:15377"/>
        <dbReference type="ChEBI" id="CHEBI:16004"/>
        <dbReference type="ChEBI" id="CHEBI:57513"/>
        <dbReference type="ChEBI" id="CHEBI:58722"/>
        <dbReference type="EC" id="4.2.1.126"/>
    </reaction>
</comment>
<dbReference type="RefSeq" id="WP_249296086.1">
    <property type="nucleotide sequence ID" value="NZ_JACRSV010000004.1"/>
</dbReference>
<evidence type="ECO:0000256" key="3">
    <source>
        <dbReference type="HAMAP-Rule" id="MF_00068"/>
    </source>
</evidence>
<dbReference type="GO" id="GO:0016835">
    <property type="term" value="F:carbon-oxygen lyase activity"/>
    <property type="evidence" value="ECO:0007669"/>
    <property type="project" value="UniProtKB-UniRule"/>
</dbReference>
<keyword evidence="6" id="KW-1185">Reference proteome</keyword>
<evidence type="ECO:0000313" key="5">
    <source>
        <dbReference type="EMBL" id="MBC8560796.1"/>
    </source>
</evidence>
<dbReference type="GO" id="GO:0016803">
    <property type="term" value="F:ether hydrolase activity"/>
    <property type="evidence" value="ECO:0007669"/>
    <property type="project" value="TreeGrafter"/>
</dbReference>
<evidence type="ECO:0000313" key="6">
    <source>
        <dbReference type="Proteomes" id="UP000610760"/>
    </source>
</evidence>
<dbReference type="PANTHER" id="PTHR10088">
    <property type="entry name" value="GLUCOKINASE REGULATORY PROTEIN"/>
    <property type="match status" value="1"/>
</dbReference>
<comment type="pathway">
    <text evidence="3">Amino-sugar metabolism; N-acetylmuramate degradation.</text>
</comment>
<dbReference type="PROSITE" id="PS51464">
    <property type="entry name" value="SIS"/>
    <property type="match status" value="1"/>
</dbReference>
<dbReference type="EC" id="4.2.1.126" evidence="3"/>
<dbReference type="CDD" id="cd05007">
    <property type="entry name" value="SIS_Etherase"/>
    <property type="match status" value="1"/>
</dbReference>
<accession>A0A926E3X1</accession>
<keyword evidence="1 3" id="KW-0456">Lyase</keyword>
<dbReference type="AlphaFoldDB" id="A0A926E3X1"/>
<comment type="miscellaneous">
    <text evidence="3">A lyase-type mechanism (elimination/hydration) is suggested for the cleavage of the lactyl ether bond of MurNAc 6-phosphate, with the formation of an alpha,beta-unsaturated aldehyde intermediate with (E)-stereochemistry, followed by the syn addition of water to give product.</text>
</comment>
<dbReference type="InterPro" id="IPR040190">
    <property type="entry name" value="MURQ/GCKR"/>
</dbReference>
<dbReference type="NCBIfam" id="TIGR00274">
    <property type="entry name" value="N-acetylmuramic acid 6-phosphate etherase"/>
    <property type="match status" value="1"/>
</dbReference>
<dbReference type="Gene3D" id="3.40.50.10490">
    <property type="entry name" value="Glucose-6-phosphate isomerase like protein, domain 1"/>
    <property type="match status" value="1"/>
</dbReference>
<dbReference type="PROSITE" id="PS01272">
    <property type="entry name" value="GCKR"/>
    <property type="match status" value="1"/>
</dbReference>
<dbReference type="GO" id="GO:0009254">
    <property type="term" value="P:peptidoglycan turnover"/>
    <property type="evidence" value="ECO:0007669"/>
    <property type="project" value="TreeGrafter"/>
</dbReference>
<feature type="active site" description="Proton donor" evidence="3">
    <location>
        <position position="83"/>
    </location>
</feature>
<dbReference type="InterPro" id="IPR046348">
    <property type="entry name" value="SIS_dom_sf"/>
</dbReference>
<proteinExistence type="inferred from homology"/>
<dbReference type="NCBIfam" id="NF003915">
    <property type="entry name" value="PRK05441.1"/>
    <property type="match status" value="1"/>
</dbReference>
<feature type="domain" description="SIS" evidence="4">
    <location>
        <begin position="55"/>
        <end position="218"/>
    </location>
</feature>
<dbReference type="GO" id="GO:0097367">
    <property type="term" value="F:carbohydrate derivative binding"/>
    <property type="evidence" value="ECO:0007669"/>
    <property type="project" value="InterPro"/>
</dbReference>